<evidence type="ECO:0008006" key="3">
    <source>
        <dbReference type="Google" id="ProtNLM"/>
    </source>
</evidence>
<evidence type="ECO:0000313" key="2">
    <source>
        <dbReference type="Proteomes" id="UP000019763"/>
    </source>
</evidence>
<dbReference type="VEuPathDB" id="CryptoDB:GNI_132910"/>
<dbReference type="Proteomes" id="UP000019763">
    <property type="component" value="Unassembled WGS sequence"/>
</dbReference>
<organism evidence="1 2">
    <name type="scientific">Gregarina niphandrodes</name>
    <name type="common">Septate eugregarine</name>
    <dbReference type="NCBI Taxonomy" id="110365"/>
    <lineage>
        <taxon>Eukaryota</taxon>
        <taxon>Sar</taxon>
        <taxon>Alveolata</taxon>
        <taxon>Apicomplexa</taxon>
        <taxon>Conoidasida</taxon>
        <taxon>Gregarinasina</taxon>
        <taxon>Eugregarinorida</taxon>
        <taxon>Gregarinidae</taxon>
        <taxon>Gregarina</taxon>
    </lineage>
</organism>
<accession>A0A023B187</accession>
<reference evidence="1" key="1">
    <citation type="submission" date="2013-12" db="EMBL/GenBank/DDBJ databases">
        <authorList>
            <person name="Omoto C.K."/>
            <person name="Sibley D."/>
            <person name="Venepally P."/>
            <person name="Hadjithomas M."/>
            <person name="Karamycheva S."/>
            <person name="Brunk B."/>
            <person name="Roos D."/>
            <person name="Caler E."/>
            <person name="Lorenzi H."/>
        </authorList>
    </citation>
    <scope>NUCLEOTIDE SEQUENCE</scope>
</reference>
<proteinExistence type="predicted"/>
<sequence>MGRLFCGPVVKMVQLDVDDTVRWDKAIEATNMYYRSNDVIFILPVSIHHGHLNVLGCSQNCHHHVAMVLNLYGYLGKSNWNPLSVLNLIRREGKTI</sequence>
<comment type="caution">
    <text evidence="1">The sequence shown here is derived from an EMBL/GenBank/DDBJ whole genome shotgun (WGS) entry which is preliminary data.</text>
</comment>
<dbReference type="EMBL" id="AFNH02000990">
    <property type="protein sequence ID" value="EZG46817.1"/>
    <property type="molecule type" value="Genomic_DNA"/>
</dbReference>
<gene>
    <name evidence="1" type="ORF">GNI_132910</name>
</gene>
<evidence type="ECO:0000313" key="1">
    <source>
        <dbReference type="EMBL" id="EZG46817.1"/>
    </source>
</evidence>
<keyword evidence="2" id="KW-1185">Reference proteome</keyword>
<dbReference type="AlphaFoldDB" id="A0A023B187"/>
<dbReference type="GeneID" id="22914663"/>
<dbReference type="RefSeq" id="XP_011132241.1">
    <property type="nucleotide sequence ID" value="XM_011133939.1"/>
</dbReference>
<dbReference type="OrthoDB" id="267284at2759"/>
<protein>
    <recommendedName>
        <fullName evidence="3">Transmembrane protein</fullName>
    </recommendedName>
</protein>
<name>A0A023B187_GRENI</name>